<dbReference type="EMBL" id="CP012669">
    <property type="protein sequence ID" value="ALE15573.1"/>
    <property type="molecule type" value="Genomic_DNA"/>
</dbReference>
<evidence type="ECO:0000313" key="1">
    <source>
        <dbReference type="EMBL" id="ALE15573.1"/>
    </source>
</evidence>
<reference evidence="1 2" key="1">
    <citation type="submission" date="2015-09" db="EMBL/GenBank/DDBJ databases">
        <title>Complete genome sequence of a benzo[a]pyrene-degrading bacterium Altererythrobacter epoxidivorans CGMCC 1.7731T.</title>
        <authorList>
            <person name="Li Z."/>
            <person name="Cheng H."/>
            <person name="Huo Y."/>
            <person name="Xu X."/>
        </authorList>
    </citation>
    <scope>NUCLEOTIDE SEQUENCE [LARGE SCALE GENOMIC DNA]</scope>
    <source>
        <strain evidence="1 2">CGMCC 1.7731</strain>
    </source>
</reference>
<dbReference type="KEGG" id="aep:AMC99_00257"/>
<proteinExistence type="predicted"/>
<organism evidence="1 2">
    <name type="scientific">Altererythrobacter epoxidivorans</name>
    <dbReference type="NCBI Taxonomy" id="361183"/>
    <lineage>
        <taxon>Bacteria</taxon>
        <taxon>Pseudomonadati</taxon>
        <taxon>Pseudomonadota</taxon>
        <taxon>Alphaproteobacteria</taxon>
        <taxon>Sphingomonadales</taxon>
        <taxon>Erythrobacteraceae</taxon>
        <taxon>Altererythrobacter</taxon>
    </lineage>
</organism>
<protein>
    <submittedName>
        <fullName evidence="1">Membrane protein, putative</fullName>
    </submittedName>
</protein>
<gene>
    <name evidence="1" type="ORF">AMC99_00257</name>
</gene>
<evidence type="ECO:0000313" key="2">
    <source>
        <dbReference type="Proteomes" id="UP000057938"/>
    </source>
</evidence>
<accession>A0A0M4M602</accession>
<keyword evidence="2" id="KW-1185">Reference proteome</keyword>
<dbReference type="AlphaFoldDB" id="A0A0M4M602"/>
<dbReference type="Proteomes" id="UP000057938">
    <property type="component" value="Chromosome"/>
</dbReference>
<sequence>MVARIVIAKPQVDRLSAPILAARHGPRNPAFANRLVTA</sequence>
<name>A0A0M4M602_9SPHN</name>